<name>A0A853IPF2_9GAMM</name>
<sequence>MQFTLLPASHEAKGCLCSENSWPDFYKHYLSNHQVRPLKEGPLFCPTIFKDNHRCLANAISAQFIVFDYDNKIGKERSNSPALPDDVAFELEGYAWACYSTYSHQDDWPKWRLVIPLDRPIKPFEWEAVWTGAFYTLGGDSNNIDTSCKDMSRAFWLPACHPERKDQVFTEFYEGTFISVEKLIEASGLIPKAPEPEAPTIPKNRASTLPLATLRDVCDALQYIDPTPYEDWVKVGMALYNLNNDETGFSLWQQWSSQASNYDAKAIKEMPAKWKSFGNRPNEIQLETLFYRAKESGWPGNQQPVKSNLVDNLLKKQQEQLTIPDEKIFKQEHHQPQFPSHLLTVGGMLGLVSDLINRTATKVQPVFSLCAAIMLVGLLTNRKFCTPTGLRLNEYIVCLGPTGSGKDHPRKALKKILHDLQLTDYLGGERVASGQGLLSRVKNNPNVLFPIDEMGLLLQSVMHTNASNHEAQIITNLMQLYTSAASIFIGTEYADQKNKPRQDIEYPHVFLYGSSATEEFWRALESKNVLSGFVSRMLITQTSDEYPADNEFQQIDIKAPEELKEWWKEVSNLSGDDGNLVGLSPDKPIRLLFDKPAKELVDHYNRDIIHSALKQGNEVDRALFSRAFEHVSKLASIRALSNNPKSRYIQLDDVKWAMDFVSYSINVTRFAAQNRMADSEYQKNYNEILEAFRCAGNKGITEREFNRGVFSKWSKKVRMEIRDTLIAAELIKYGRVEGIAGRPRHAFVAMQAE</sequence>
<dbReference type="Pfam" id="PF08707">
    <property type="entry name" value="PriCT_2"/>
    <property type="match status" value="1"/>
</dbReference>
<protein>
    <submittedName>
        <fullName evidence="2">PriCT-2 domain-containing protein</fullName>
    </submittedName>
</protein>
<feature type="domain" description="Primase C-terminal 2" evidence="1">
    <location>
        <begin position="219"/>
        <end position="293"/>
    </location>
</feature>
<dbReference type="RefSeq" id="WP_180571753.1">
    <property type="nucleotide sequence ID" value="NZ_JACCKB010000144.1"/>
</dbReference>
<dbReference type="AlphaFoldDB" id="A0A853IPF2"/>
<comment type="caution">
    <text evidence="2">The sequence shown here is derived from an EMBL/GenBank/DDBJ whole genome shotgun (WGS) entry which is preliminary data.</text>
</comment>
<dbReference type="InterPro" id="IPR014819">
    <property type="entry name" value="PriCT_2"/>
</dbReference>
<dbReference type="EMBL" id="JACCKB010000144">
    <property type="protein sequence ID" value="NYZ69776.1"/>
    <property type="molecule type" value="Genomic_DNA"/>
</dbReference>
<evidence type="ECO:0000313" key="2">
    <source>
        <dbReference type="EMBL" id="NYZ69776.1"/>
    </source>
</evidence>
<keyword evidence="3" id="KW-1185">Reference proteome</keyword>
<dbReference type="GO" id="GO:0016817">
    <property type="term" value="F:hydrolase activity, acting on acid anhydrides"/>
    <property type="evidence" value="ECO:0007669"/>
    <property type="project" value="InterPro"/>
</dbReference>
<accession>A0A853IPF2</accession>
<reference evidence="2 3" key="1">
    <citation type="submission" date="2020-07" db="EMBL/GenBank/DDBJ databases">
        <title>Endozoicomonas sp. nov., isolated from sediment.</title>
        <authorList>
            <person name="Gu T."/>
        </authorList>
    </citation>
    <scope>NUCLEOTIDE SEQUENCE [LARGE SCALE GENOMIC DNA]</scope>
    <source>
        <strain evidence="2 3">SM1973</strain>
    </source>
</reference>
<evidence type="ECO:0000259" key="1">
    <source>
        <dbReference type="Pfam" id="PF08707"/>
    </source>
</evidence>
<gene>
    <name evidence="2" type="ORF">H0A36_27575</name>
</gene>
<dbReference type="Proteomes" id="UP000569732">
    <property type="component" value="Unassembled WGS sequence"/>
</dbReference>
<proteinExistence type="predicted"/>
<evidence type="ECO:0000313" key="3">
    <source>
        <dbReference type="Proteomes" id="UP000569732"/>
    </source>
</evidence>
<dbReference type="InterPro" id="IPR025048">
    <property type="entry name" value="DUF3987"/>
</dbReference>
<organism evidence="2 3">
    <name type="scientific">Spartinivicinus marinus</name>
    <dbReference type="NCBI Taxonomy" id="2994442"/>
    <lineage>
        <taxon>Bacteria</taxon>
        <taxon>Pseudomonadati</taxon>
        <taxon>Pseudomonadota</taxon>
        <taxon>Gammaproteobacteria</taxon>
        <taxon>Oceanospirillales</taxon>
        <taxon>Zooshikellaceae</taxon>
        <taxon>Spartinivicinus</taxon>
    </lineage>
</organism>
<dbReference type="Pfam" id="PF13148">
    <property type="entry name" value="DUF3987"/>
    <property type="match status" value="1"/>
</dbReference>